<evidence type="ECO:0000313" key="9">
    <source>
        <dbReference type="EMBL" id="KIL71036.1"/>
    </source>
</evidence>
<dbReference type="PANTHER" id="PTHR23514">
    <property type="entry name" value="BYPASS OF STOP CODON PROTEIN 6"/>
    <property type="match status" value="1"/>
</dbReference>
<dbReference type="PANTHER" id="PTHR23514:SF3">
    <property type="entry name" value="BYPASS OF STOP CODON PROTEIN 6"/>
    <property type="match status" value="1"/>
</dbReference>
<keyword evidence="10" id="KW-1185">Reference proteome</keyword>
<dbReference type="AlphaFoldDB" id="A0A0C2XN93"/>
<comment type="similarity">
    <text evidence="2">Belongs to the major facilitator superfamily.</text>
</comment>
<feature type="transmembrane region" description="Helical" evidence="7">
    <location>
        <begin position="336"/>
        <end position="356"/>
    </location>
</feature>
<dbReference type="InterPro" id="IPR036259">
    <property type="entry name" value="MFS_trans_sf"/>
</dbReference>
<proteinExistence type="inferred from homology"/>
<keyword evidence="4 7" id="KW-0812">Transmembrane</keyword>
<dbReference type="EMBL" id="KN818223">
    <property type="protein sequence ID" value="KIL71036.1"/>
    <property type="molecule type" value="Genomic_DNA"/>
</dbReference>
<accession>A0A0C2XN93</accession>
<feature type="transmembrane region" description="Helical" evidence="7">
    <location>
        <begin position="563"/>
        <end position="583"/>
    </location>
</feature>
<feature type="transmembrane region" description="Helical" evidence="7">
    <location>
        <begin position="150"/>
        <end position="175"/>
    </location>
</feature>
<dbReference type="OrthoDB" id="413079at2759"/>
<feature type="transmembrane region" description="Helical" evidence="7">
    <location>
        <begin position="187"/>
        <end position="207"/>
    </location>
</feature>
<dbReference type="PROSITE" id="PS50850">
    <property type="entry name" value="MFS"/>
    <property type="match status" value="1"/>
</dbReference>
<feature type="transmembrane region" description="Helical" evidence="7">
    <location>
        <begin position="276"/>
        <end position="300"/>
    </location>
</feature>
<evidence type="ECO:0000256" key="4">
    <source>
        <dbReference type="ARBA" id="ARBA00022692"/>
    </source>
</evidence>
<evidence type="ECO:0000256" key="1">
    <source>
        <dbReference type="ARBA" id="ARBA00004127"/>
    </source>
</evidence>
<reference evidence="9 10" key="1">
    <citation type="submission" date="2014-04" db="EMBL/GenBank/DDBJ databases">
        <title>Evolutionary Origins and Diversification of the Mycorrhizal Mutualists.</title>
        <authorList>
            <consortium name="DOE Joint Genome Institute"/>
            <consortium name="Mycorrhizal Genomics Consortium"/>
            <person name="Kohler A."/>
            <person name="Kuo A."/>
            <person name="Nagy L.G."/>
            <person name="Floudas D."/>
            <person name="Copeland A."/>
            <person name="Barry K.W."/>
            <person name="Cichocki N."/>
            <person name="Veneault-Fourrey C."/>
            <person name="LaButti K."/>
            <person name="Lindquist E.A."/>
            <person name="Lipzen A."/>
            <person name="Lundell T."/>
            <person name="Morin E."/>
            <person name="Murat C."/>
            <person name="Riley R."/>
            <person name="Ohm R."/>
            <person name="Sun H."/>
            <person name="Tunlid A."/>
            <person name="Henrissat B."/>
            <person name="Grigoriev I.V."/>
            <person name="Hibbett D.S."/>
            <person name="Martin F."/>
        </authorList>
    </citation>
    <scope>NUCLEOTIDE SEQUENCE [LARGE SCALE GENOMIC DNA]</scope>
    <source>
        <strain evidence="9 10">Koide BX008</strain>
    </source>
</reference>
<dbReference type="InterPro" id="IPR051788">
    <property type="entry name" value="MFS_Transporter"/>
</dbReference>
<feature type="transmembrane region" description="Helical" evidence="7">
    <location>
        <begin position="252"/>
        <end position="270"/>
    </location>
</feature>
<feature type="transmembrane region" description="Helical" evidence="7">
    <location>
        <begin position="420"/>
        <end position="444"/>
    </location>
</feature>
<dbReference type="HOGENOM" id="CLU_021993_5_0_1"/>
<keyword evidence="5 7" id="KW-1133">Transmembrane helix</keyword>
<dbReference type="GO" id="GO:0016020">
    <property type="term" value="C:membrane"/>
    <property type="evidence" value="ECO:0007669"/>
    <property type="project" value="TreeGrafter"/>
</dbReference>
<evidence type="ECO:0000256" key="5">
    <source>
        <dbReference type="ARBA" id="ARBA00022989"/>
    </source>
</evidence>
<comment type="subcellular location">
    <subcellularLocation>
        <location evidence="1">Endomembrane system</location>
        <topology evidence="1">Multi-pass membrane protein</topology>
    </subcellularLocation>
</comment>
<dbReference type="InterPro" id="IPR011701">
    <property type="entry name" value="MFS"/>
</dbReference>
<feature type="domain" description="Major facilitator superfamily (MFS) profile" evidence="8">
    <location>
        <begin position="419"/>
        <end position="627"/>
    </location>
</feature>
<protein>
    <recommendedName>
        <fullName evidence="8">Major facilitator superfamily (MFS) profile domain-containing protein</fullName>
    </recommendedName>
</protein>
<dbReference type="InterPro" id="IPR020846">
    <property type="entry name" value="MFS_dom"/>
</dbReference>
<evidence type="ECO:0000259" key="8">
    <source>
        <dbReference type="PROSITE" id="PS50850"/>
    </source>
</evidence>
<dbReference type="InParanoid" id="A0A0C2XN93"/>
<evidence type="ECO:0000256" key="7">
    <source>
        <dbReference type="SAM" id="Phobius"/>
    </source>
</evidence>
<feature type="transmembrane region" description="Helical" evidence="7">
    <location>
        <begin position="595"/>
        <end position="614"/>
    </location>
</feature>
<feature type="transmembrane region" description="Helical" evidence="7">
    <location>
        <begin position="312"/>
        <end position="330"/>
    </location>
</feature>
<evidence type="ECO:0000256" key="3">
    <source>
        <dbReference type="ARBA" id="ARBA00022448"/>
    </source>
</evidence>
<keyword evidence="6 7" id="KW-0472">Membrane</keyword>
<keyword evidence="3" id="KW-0813">Transport</keyword>
<sequence>MSTIVRPAVVNDSCLRGRRRSTIHLINSVPKIFASVSPTPDDNTSEKLLAVDEPAVKSSAIDIAPTLTSLTLPFPSNAHLPDFATRFTVPRHSDTSLSPVDISSPLVSPVTSPTTSPPISRKASLAELLPEKNVHVHEKSPKQERLKWRLAAGFFAFFLSGWGDGVTATVIPYLMTDFHLSPMTLSLLYLGTTIGFALSTFTVERFLNFLGQFNYTKSQSPWLLPASPRLSALIGEKVSPDDIGHSVSQARLLALVLGGILNASFFALMASHTGFAAMFVAYAIAAVARSLWTTPLNAYFAQGPKHAMGISYGLWSLGSVAAPFVAQSLLSHGTPWPHFYSGSMVICALNLTFLCLTFRPTANELAEERRAAAQAKGKSSTEDFLAAAFQSAEDPSAIAITTECRPEQTLRLALSIPRHWTLIFTAMMYTGSETCTIAFMVTFLLEARHANNSAGYVTSGFWGGITIGRLLWGYVSSRVSYRVRKYIVQVNLKAVCVSVALRLDAILKNFNAVIALAMHLLIWLTSDVFGDSFSASLIGLFYGPVFPAMLSMATDILPDEVHLISMALVTTSATVGGALFPFILGTIMKIKGANALSYMNIPLAITLAMLWALLPSQVPRNRFSVNN</sequence>
<evidence type="ECO:0000256" key="2">
    <source>
        <dbReference type="ARBA" id="ARBA00008335"/>
    </source>
</evidence>
<dbReference type="SUPFAM" id="SSF103473">
    <property type="entry name" value="MFS general substrate transporter"/>
    <property type="match status" value="1"/>
</dbReference>
<dbReference type="Pfam" id="PF07690">
    <property type="entry name" value="MFS_1"/>
    <property type="match status" value="1"/>
</dbReference>
<evidence type="ECO:0000313" key="10">
    <source>
        <dbReference type="Proteomes" id="UP000054549"/>
    </source>
</evidence>
<dbReference type="GO" id="GO:0012505">
    <property type="term" value="C:endomembrane system"/>
    <property type="evidence" value="ECO:0007669"/>
    <property type="project" value="UniProtKB-SubCell"/>
</dbReference>
<feature type="transmembrane region" description="Helical" evidence="7">
    <location>
        <begin position="532"/>
        <end position="551"/>
    </location>
</feature>
<dbReference type="Gene3D" id="1.20.1250.20">
    <property type="entry name" value="MFS general substrate transporter like domains"/>
    <property type="match status" value="1"/>
</dbReference>
<dbReference type="GO" id="GO:0022857">
    <property type="term" value="F:transmembrane transporter activity"/>
    <property type="evidence" value="ECO:0007669"/>
    <property type="project" value="InterPro"/>
</dbReference>
<feature type="transmembrane region" description="Helical" evidence="7">
    <location>
        <begin position="456"/>
        <end position="475"/>
    </location>
</feature>
<organism evidence="9 10">
    <name type="scientific">Amanita muscaria (strain Koide BX008)</name>
    <dbReference type="NCBI Taxonomy" id="946122"/>
    <lineage>
        <taxon>Eukaryota</taxon>
        <taxon>Fungi</taxon>
        <taxon>Dikarya</taxon>
        <taxon>Basidiomycota</taxon>
        <taxon>Agaricomycotina</taxon>
        <taxon>Agaricomycetes</taxon>
        <taxon>Agaricomycetidae</taxon>
        <taxon>Agaricales</taxon>
        <taxon>Pluteineae</taxon>
        <taxon>Amanitaceae</taxon>
        <taxon>Amanita</taxon>
    </lineage>
</organism>
<evidence type="ECO:0000256" key="6">
    <source>
        <dbReference type="ARBA" id="ARBA00023136"/>
    </source>
</evidence>
<gene>
    <name evidence="9" type="ORF">M378DRAFT_6885</name>
</gene>
<dbReference type="Proteomes" id="UP000054549">
    <property type="component" value="Unassembled WGS sequence"/>
</dbReference>
<name>A0A0C2XN93_AMAMK</name>